<dbReference type="SUPFAM" id="SSF53254">
    <property type="entry name" value="Phosphoglycerate mutase-like"/>
    <property type="match status" value="1"/>
</dbReference>
<dbReference type="Pfam" id="PF00300">
    <property type="entry name" value="His_Phos_1"/>
    <property type="match status" value="1"/>
</dbReference>
<evidence type="ECO:0000313" key="1">
    <source>
        <dbReference type="EMBL" id="SFR53598.1"/>
    </source>
</evidence>
<dbReference type="STRING" id="670154.SAMN04488002_2987"/>
<dbReference type="AlphaFoldDB" id="A0A1I6HGU9"/>
<dbReference type="OrthoDB" id="34197at2"/>
<reference evidence="2" key="1">
    <citation type="submission" date="2016-10" db="EMBL/GenBank/DDBJ databases">
        <authorList>
            <person name="Varghese N."/>
            <person name="Submissions S."/>
        </authorList>
    </citation>
    <scope>NUCLEOTIDE SEQUENCE [LARGE SCALE GENOMIC DNA]</scope>
    <source>
        <strain evidence="2">DSM 26921</strain>
    </source>
</reference>
<dbReference type="Proteomes" id="UP000199658">
    <property type="component" value="Unassembled WGS sequence"/>
</dbReference>
<protein>
    <submittedName>
        <fullName evidence="1">Broad specificity phosphatase PhoE</fullName>
    </submittedName>
</protein>
<gene>
    <name evidence="1" type="ORF">SAMN04488002_2987</name>
</gene>
<dbReference type="RefSeq" id="WP_090218307.1">
    <property type="nucleotide sequence ID" value="NZ_FOYO01000001.1"/>
</dbReference>
<evidence type="ECO:0000313" key="2">
    <source>
        <dbReference type="Proteomes" id="UP000199658"/>
    </source>
</evidence>
<dbReference type="InterPro" id="IPR013078">
    <property type="entry name" value="His_Pase_superF_clade-1"/>
</dbReference>
<sequence>MRRAYYLSHPQVHIEPEVEIDQWGLSDVGRARVATLIARDLPDLSAVYSSLEVKALETARPLADASCCPLQPRADMGENDRSATGFLPPSEFETTADRFFAEPDRNVRGWETARAAQKRITASVQTALLETSGDVLFVGHGGVGTLLYCALRGVEIDRRYDQGPGGGGQVFDWIVGHPPETGWKPMETL</sequence>
<organism evidence="1 2">
    <name type="scientific">Litoreibacter janthinus</name>
    <dbReference type="NCBI Taxonomy" id="670154"/>
    <lineage>
        <taxon>Bacteria</taxon>
        <taxon>Pseudomonadati</taxon>
        <taxon>Pseudomonadota</taxon>
        <taxon>Alphaproteobacteria</taxon>
        <taxon>Rhodobacterales</taxon>
        <taxon>Roseobacteraceae</taxon>
        <taxon>Litoreibacter</taxon>
    </lineage>
</organism>
<accession>A0A1I6HGU9</accession>
<dbReference type="InterPro" id="IPR029033">
    <property type="entry name" value="His_PPase_superfam"/>
</dbReference>
<keyword evidence="2" id="KW-1185">Reference proteome</keyword>
<dbReference type="EMBL" id="FOYO01000001">
    <property type="protein sequence ID" value="SFR53598.1"/>
    <property type="molecule type" value="Genomic_DNA"/>
</dbReference>
<proteinExistence type="predicted"/>
<name>A0A1I6HGU9_9RHOB</name>
<dbReference type="Gene3D" id="3.40.50.1240">
    <property type="entry name" value="Phosphoglycerate mutase-like"/>
    <property type="match status" value="1"/>
</dbReference>